<dbReference type="Proteomes" id="UP000005332">
    <property type="component" value="Unassembled WGS sequence"/>
</dbReference>
<protein>
    <submittedName>
        <fullName evidence="1">Uncharacterized protein</fullName>
    </submittedName>
</protein>
<evidence type="ECO:0000313" key="1">
    <source>
        <dbReference type="EMBL" id="EGY76805.1"/>
    </source>
</evidence>
<proteinExistence type="predicted"/>
<reference evidence="1 2" key="1">
    <citation type="submission" date="2011-06" db="EMBL/GenBank/DDBJ databases">
        <authorList>
            <person name="Muzny D."/>
            <person name="Qin X."/>
            <person name="Deng J."/>
            <person name="Jiang H."/>
            <person name="Liu Y."/>
            <person name="Qu J."/>
            <person name="Song X.-Z."/>
            <person name="Zhang L."/>
            <person name="Thornton R."/>
            <person name="Coyle M."/>
            <person name="Francisco L."/>
            <person name="Jackson L."/>
            <person name="Javaid M."/>
            <person name="Korchina V."/>
            <person name="Kovar C."/>
            <person name="Mata R."/>
            <person name="Mathew T."/>
            <person name="Ngo R."/>
            <person name="Nguyen L."/>
            <person name="Nguyen N."/>
            <person name="Okwuonu G."/>
            <person name="Ongeri F."/>
            <person name="Pham C."/>
            <person name="Simmons D."/>
            <person name="Wilczek-Boney K."/>
            <person name="Hale W."/>
            <person name="Jakkamsetti A."/>
            <person name="Pham P."/>
            <person name="Ruth R."/>
            <person name="San Lucas F."/>
            <person name="Warren J."/>
            <person name="Zhang J."/>
            <person name="Zhao Z."/>
            <person name="Zhou C."/>
            <person name="Zhu D."/>
            <person name="Lee S."/>
            <person name="Bess C."/>
            <person name="Blankenburg K."/>
            <person name="Forbes L."/>
            <person name="Fu Q."/>
            <person name="Gubbala S."/>
            <person name="Hirani K."/>
            <person name="Jayaseelan J.C."/>
            <person name="Lara F."/>
            <person name="Munidasa M."/>
            <person name="Palculict T."/>
            <person name="Patil S."/>
            <person name="Pu L.-L."/>
            <person name="Saada N."/>
            <person name="Tang L."/>
            <person name="Weissenberger G."/>
            <person name="Zhu Y."/>
            <person name="Hemphill L."/>
            <person name="Shang Y."/>
            <person name="Youmans B."/>
            <person name="Ayvaz T."/>
            <person name="Ross M."/>
            <person name="Santibanez J."/>
            <person name="Aqrawi P."/>
            <person name="Gross S."/>
            <person name="Joshi V."/>
            <person name="Fowler G."/>
            <person name="Nazareth L."/>
            <person name="Reid J."/>
            <person name="Worley K."/>
            <person name="Petrosino J."/>
            <person name="Highlander S."/>
            <person name="Gibbs R."/>
        </authorList>
    </citation>
    <scope>NUCLEOTIDE SEQUENCE [LARGE SCALE GENOMIC DNA]</scope>
    <source>
        <strain evidence="1 2">ATCC 25577</strain>
    </source>
</reference>
<comment type="caution">
    <text evidence="1">The sequence shown here is derived from an EMBL/GenBank/DDBJ whole genome shotgun (WGS) entry which is preliminary data.</text>
</comment>
<dbReference type="HOGENOM" id="CLU_3274996_0_0_11"/>
<sequence length="41" mass="4385">MWTSAIPFRCIITNTVASASSTGDDCDSRHCPGCGKDIDHD</sequence>
<accession>G4CZ86</accession>
<gene>
    <name evidence="1" type="ORF">HMPREF9153_1758</name>
</gene>
<organism evidence="1 2">
    <name type="scientific">Cutibacterium avidum ATCC 25577</name>
    <dbReference type="NCBI Taxonomy" id="997355"/>
    <lineage>
        <taxon>Bacteria</taxon>
        <taxon>Bacillati</taxon>
        <taxon>Actinomycetota</taxon>
        <taxon>Actinomycetes</taxon>
        <taxon>Propionibacteriales</taxon>
        <taxon>Propionibacteriaceae</taxon>
        <taxon>Cutibacterium</taxon>
    </lineage>
</organism>
<name>G4CZ86_9ACTN</name>
<evidence type="ECO:0000313" key="2">
    <source>
        <dbReference type="Proteomes" id="UP000005332"/>
    </source>
</evidence>
<dbReference type="PATRIC" id="fig|997355.3.peg.1729"/>
<dbReference type="EMBL" id="AGBA01000015">
    <property type="protein sequence ID" value="EGY76805.1"/>
    <property type="molecule type" value="Genomic_DNA"/>
</dbReference>
<dbReference type="AlphaFoldDB" id="G4CZ86"/>
<keyword evidence="2" id="KW-1185">Reference proteome</keyword>